<dbReference type="AlphaFoldDB" id="A0A6A6U0W3"/>
<keyword evidence="5 6" id="KW-0539">Nucleus</keyword>
<dbReference type="EMBL" id="MU004242">
    <property type="protein sequence ID" value="KAF2664758.1"/>
    <property type="molecule type" value="Genomic_DNA"/>
</dbReference>
<dbReference type="Gene3D" id="3.40.5.60">
    <property type="match status" value="1"/>
</dbReference>
<evidence type="ECO:0000256" key="3">
    <source>
        <dbReference type="ARBA" id="ARBA00014804"/>
    </source>
</evidence>
<dbReference type="CDD" id="cd21692">
    <property type="entry name" value="GINS_B_Sld5"/>
    <property type="match status" value="1"/>
</dbReference>
<proteinExistence type="inferred from homology"/>
<dbReference type="OrthoDB" id="338231at2759"/>
<dbReference type="InterPro" id="IPR021151">
    <property type="entry name" value="GINS_A"/>
</dbReference>
<dbReference type="PANTHER" id="PTHR21206:SF0">
    <property type="entry name" value="DNA REPLICATION COMPLEX GINS PROTEIN SLD5"/>
    <property type="match status" value="1"/>
</dbReference>
<dbReference type="InterPro" id="IPR031633">
    <property type="entry name" value="SLD5_C"/>
</dbReference>
<gene>
    <name evidence="9" type="ORF">BT63DRAFT_97432</name>
</gene>
<evidence type="ECO:0000313" key="9">
    <source>
        <dbReference type="EMBL" id="KAF2664758.1"/>
    </source>
</evidence>
<comment type="similarity">
    <text evidence="2 6">Belongs to the GINS4/SLD5 family.</text>
</comment>
<dbReference type="CDD" id="cd11711">
    <property type="entry name" value="GINS_A_Sld5"/>
    <property type="match status" value="1"/>
</dbReference>
<dbReference type="Proteomes" id="UP000799302">
    <property type="component" value="Unassembled WGS sequence"/>
</dbReference>
<organism evidence="9 10">
    <name type="scientific">Microthyrium microscopicum</name>
    <dbReference type="NCBI Taxonomy" id="703497"/>
    <lineage>
        <taxon>Eukaryota</taxon>
        <taxon>Fungi</taxon>
        <taxon>Dikarya</taxon>
        <taxon>Ascomycota</taxon>
        <taxon>Pezizomycotina</taxon>
        <taxon>Dothideomycetes</taxon>
        <taxon>Dothideomycetes incertae sedis</taxon>
        <taxon>Microthyriales</taxon>
        <taxon>Microthyriaceae</taxon>
        <taxon>Microthyrium</taxon>
    </lineage>
</organism>
<name>A0A6A6U0W3_9PEZI</name>
<feature type="domain" description="DNA replication complex GINS protein SLD5 C-terminal" evidence="8">
    <location>
        <begin position="163"/>
        <end position="216"/>
    </location>
</feature>
<dbReference type="InterPro" id="IPR038749">
    <property type="entry name" value="Sld5_GINS_A"/>
</dbReference>
<dbReference type="PANTHER" id="PTHR21206">
    <property type="entry name" value="SLD5 PROTEIN"/>
    <property type="match status" value="1"/>
</dbReference>
<protein>
    <recommendedName>
        <fullName evidence="3 6">DNA replication complex GINS protein SLD5</fullName>
    </recommendedName>
</protein>
<dbReference type="SUPFAM" id="SSF158573">
    <property type="entry name" value="GINS helical bundle-like"/>
    <property type="match status" value="1"/>
</dbReference>
<evidence type="ECO:0000256" key="5">
    <source>
        <dbReference type="ARBA" id="ARBA00023242"/>
    </source>
</evidence>
<evidence type="ECO:0000259" key="7">
    <source>
        <dbReference type="Pfam" id="PF05916"/>
    </source>
</evidence>
<dbReference type="GO" id="GO:0000727">
    <property type="term" value="P:double-strand break repair via break-induced replication"/>
    <property type="evidence" value="ECO:0007669"/>
    <property type="project" value="TreeGrafter"/>
</dbReference>
<dbReference type="Gene3D" id="1.20.58.1030">
    <property type="match status" value="1"/>
</dbReference>
<dbReference type="GO" id="GO:0000811">
    <property type="term" value="C:GINS complex"/>
    <property type="evidence" value="ECO:0007669"/>
    <property type="project" value="UniProtKB-UniRule"/>
</dbReference>
<dbReference type="SUPFAM" id="SSF160059">
    <property type="entry name" value="PriA/YqbF domain"/>
    <property type="match status" value="1"/>
</dbReference>
<dbReference type="Pfam" id="PF16922">
    <property type="entry name" value="SLD5_C"/>
    <property type="match status" value="1"/>
</dbReference>
<keyword evidence="10" id="KW-1185">Reference proteome</keyword>
<comment type="function">
    <text evidence="6">The GINS complex plays an essential role in the initiation of DNA replication.</text>
</comment>
<dbReference type="InterPro" id="IPR008591">
    <property type="entry name" value="GINS_Sld5"/>
</dbReference>
<evidence type="ECO:0000256" key="4">
    <source>
        <dbReference type="ARBA" id="ARBA00022705"/>
    </source>
</evidence>
<dbReference type="GO" id="GO:0006261">
    <property type="term" value="P:DNA-templated DNA replication"/>
    <property type="evidence" value="ECO:0007669"/>
    <property type="project" value="InterPro"/>
</dbReference>
<comment type="subcellular location">
    <subcellularLocation>
        <location evidence="1 6">Nucleus</location>
    </subcellularLocation>
</comment>
<dbReference type="Pfam" id="PF05916">
    <property type="entry name" value="Sld5"/>
    <property type="match status" value="1"/>
</dbReference>
<dbReference type="InterPro" id="IPR036224">
    <property type="entry name" value="GINS_bundle-like_dom_sf"/>
</dbReference>
<evidence type="ECO:0000256" key="1">
    <source>
        <dbReference type="ARBA" id="ARBA00004123"/>
    </source>
</evidence>
<reference evidence="9" key="1">
    <citation type="journal article" date="2020" name="Stud. Mycol.">
        <title>101 Dothideomycetes genomes: a test case for predicting lifestyles and emergence of pathogens.</title>
        <authorList>
            <person name="Haridas S."/>
            <person name="Albert R."/>
            <person name="Binder M."/>
            <person name="Bloem J."/>
            <person name="Labutti K."/>
            <person name="Salamov A."/>
            <person name="Andreopoulos B."/>
            <person name="Baker S."/>
            <person name="Barry K."/>
            <person name="Bills G."/>
            <person name="Bluhm B."/>
            <person name="Cannon C."/>
            <person name="Castanera R."/>
            <person name="Culley D."/>
            <person name="Daum C."/>
            <person name="Ezra D."/>
            <person name="Gonzalez J."/>
            <person name="Henrissat B."/>
            <person name="Kuo A."/>
            <person name="Liang C."/>
            <person name="Lipzen A."/>
            <person name="Lutzoni F."/>
            <person name="Magnuson J."/>
            <person name="Mondo S."/>
            <person name="Nolan M."/>
            <person name="Ohm R."/>
            <person name="Pangilinan J."/>
            <person name="Park H.-J."/>
            <person name="Ramirez L."/>
            <person name="Alfaro M."/>
            <person name="Sun H."/>
            <person name="Tritt A."/>
            <person name="Yoshinaga Y."/>
            <person name="Zwiers L.-H."/>
            <person name="Turgeon B."/>
            <person name="Goodwin S."/>
            <person name="Spatafora J."/>
            <person name="Crous P."/>
            <person name="Grigoriev I."/>
        </authorList>
    </citation>
    <scope>NUCLEOTIDE SEQUENCE</scope>
    <source>
        <strain evidence="9">CBS 115976</strain>
    </source>
</reference>
<evidence type="ECO:0000256" key="6">
    <source>
        <dbReference type="PIRNR" id="PIRNR007764"/>
    </source>
</evidence>
<keyword evidence="4 6" id="KW-0235">DNA replication</keyword>
<feature type="domain" description="GINS subunit" evidence="7">
    <location>
        <begin position="62"/>
        <end position="137"/>
    </location>
</feature>
<evidence type="ECO:0000256" key="2">
    <source>
        <dbReference type="ARBA" id="ARBA00008187"/>
    </source>
</evidence>
<evidence type="ECO:0000313" key="10">
    <source>
        <dbReference type="Proteomes" id="UP000799302"/>
    </source>
</evidence>
<sequence length="216" mass="24431">MDIDDILADLDAATVPQETLDIQLLTRLWVAERVAPELLVWPDDLISRITERMSAQVELIEEQTATMDPKSSFGLIVLQTEMERVKFLVRSYLRARLAKVDAHPLYYNEGEPAGRLSVEEKQYLTAHQTLLEAHYGASFLGQFPAQLQRMDDPAGGISMVETPDAERAVFVRALRDAGLVRMPGRDESWDVKRGDVRVVRWSAVRDLVEIGDLELI</sequence>
<evidence type="ECO:0000259" key="8">
    <source>
        <dbReference type="Pfam" id="PF16922"/>
    </source>
</evidence>
<accession>A0A6A6U0W3</accession>
<dbReference type="PIRSF" id="PIRSF007764">
    <property type="entry name" value="Sld5"/>
    <property type="match status" value="1"/>
</dbReference>